<sequence>MSKQIAIIGLGAMGTALASKYLEKSYVTTVWNRSPDKANQLVSNGALLATSVSEALEASKLIVVCLADESAVEETLLKATTVLAGKIVVDLTSGTPNQAREISNWATSFNAEYIKGGIMAVPRMIGSPHAMLLYSGRSTAAFQTVENDLSVLGSARFLGNDPGSASLYDIALLSGMYGLFSGFLHATALVKSEQGNTATEFTSLLIPWLSAMTNNLGSLAQQIDEGDYTSQGSSLAMQAHGMQTMYTASEEQGVSPETILPIKSLMESAVKNGHGDAGLSALIQYFALGARK</sequence>
<dbReference type="PIRSF" id="PIRSF000103">
    <property type="entry name" value="HIBADH"/>
    <property type="match status" value="1"/>
</dbReference>
<reference evidence="4" key="2">
    <citation type="submission" date="2020-04" db="EMBL/GenBank/DDBJ databases">
        <authorList>
            <person name="Santos R.A.C."/>
            <person name="Steenwyk J.L."/>
            <person name="Rivero-Menendez O."/>
            <person name="Mead M.E."/>
            <person name="Silva L.P."/>
            <person name="Bastos R.W."/>
            <person name="Alastruey-Izquierdo A."/>
            <person name="Goldman G.H."/>
            <person name="Rokas A."/>
        </authorList>
    </citation>
    <scope>NUCLEOTIDE SEQUENCE</scope>
    <source>
        <strain evidence="4">CNM-CM6805</strain>
    </source>
</reference>
<dbReference type="GO" id="GO:0016491">
    <property type="term" value="F:oxidoreductase activity"/>
    <property type="evidence" value="ECO:0007669"/>
    <property type="project" value="UniProtKB-KW"/>
</dbReference>
<evidence type="ECO:0008006" key="6">
    <source>
        <dbReference type="Google" id="ProtNLM"/>
    </source>
</evidence>
<proteinExistence type="predicted"/>
<feature type="domain" description="6-phosphogluconate dehydrogenase NADP-binding" evidence="2">
    <location>
        <begin position="4"/>
        <end position="119"/>
    </location>
</feature>
<dbReference type="AlphaFoldDB" id="A0A8H4M263"/>
<comment type="caution">
    <text evidence="4">The sequence shown here is derived from an EMBL/GenBank/DDBJ whole genome shotgun (WGS) entry which is preliminary data.</text>
</comment>
<dbReference type="InterPro" id="IPR051265">
    <property type="entry name" value="HIBADH-related_NP60_sf"/>
</dbReference>
<evidence type="ECO:0000256" key="1">
    <source>
        <dbReference type="ARBA" id="ARBA00023002"/>
    </source>
</evidence>
<keyword evidence="5" id="KW-1185">Reference proteome</keyword>
<dbReference type="GO" id="GO:0140673">
    <property type="term" value="P:transcription elongation-coupled chromatin remodeling"/>
    <property type="evidence" value="ECO:0007669"/>
    <property type="project" value="TreeGrafter"/>
</dbReference>
<dbReference type="GO" id="GO:0050661">
    <property type="term" value="F:NADP binding"/>
    <property type="evidence" value="ECO:0007669"/>
    <property type="project" value="InterPro"/>
</dbReference>
<evidence type="ECO:0000259" key="3">
    <source>
        <dbReference type="Pfam" id="PF21761"/>
    </source>
</evidence>
<dbReference type="GO" id="GO:0031491">
    <property type="term" value="F:nucleosome binding"/>
    <property type="evidence" value="ECO:0007669"/>
    <property type="project" value="TreeGrafter"/>
</dbReference>
<dbReference type="OrthoDB" id="435038at2759"/>
<dbReference type="Gene3D" id="1.10.1040.10">
    <property type="entry name" value="N-(1-d-carboxylethyl)-l-norvaline Dehydrogenase, domain 2"/>
    <property type="match status" value="1"/>
</dbReference>
<gene>
    <name evidence="4" type="ORF">CNMCM6805_004772</name>
</gene>
<evidence type="ECO:0000313" key="5">
    <source>
        <dbReference type="Proteomes" id="UP000653565"/>
    </source>
</evidence>
<feature type="domain" description="NADPH-dependent reductive aminase-like C-terminal" evidence="3">
    <location>
        <begin position="161"/>
        <end position="286"/>
    </location>
</feature>
<dbReference type="InterPro" id="IPR036291">
    <property type="entry name" value="NAD(P)-bd_dom_sf"/>
</dbReference>
<organism evidence="4 5">
    <name type="scientific">Aspergillus fumigatiaffinis</name>
    <dbReference type="NCBI Taxonomy" id="340414"/>
    <lineage>
        <taxon>Eukaryota</taxon>
        <taxon>Fungi</taxon>
        <taxon>Dikarya</taxon>
        <taxon>Ascomycota</taxon>
        <taxon>Pezizomycotina</taxon>
        <taxon>Eurotiomycetes</taxon>
        <taxon>Eurotiomycetidae</taxon>
        <taxon>Eurotiales</taxon>
        <taxon>Aspergillaceae</taxon>
        <taxon>Aspergillus</taxon>
        <taxon>Aspergillus subgen. Fumigati</taxon>
    </lineage>
</organism>
<reference evidence="4" key="1">
    <citation type="journal article" date="2020" name="bioRxiv">
        <title>Genomic and phenotypic heterogeneity of clinical isolates of the human pathogens Aspergillus fumigatus, Aspergillus lentulus and Aspergillus fumigatiaffinis.</title>
        <authorList>
            <person name="dos Santos R.A.C."/>
            <person name="Steenwyk J.L."/>
            <person name="Rivero-Menendez O."/>
            <person name="Mead M.E."/>
            <person name="Silva L.P."/>
            <person name="Bastos R.W."/>
            <person name="Alastruey-Izquierdo A."/>
            <person name="Goldman G.H."/>
            <person name="Rokas A."/>
        </authorList>
    </citation>
    <scope>NUCLEOTIDE SEQUENCE</scope>
    <source>
        <strain evidence="4">CNM-CM6805</strain>
    </source>
</reference>
<dbReference type="GO" id="GO:0000785">
    <property type="term" value="C:chromatin"/>
    <property type="evidence" value="ECO:0007669"/>
    <property type="project" value="TreeGrafter"/>
</dbReference>
<evidence type="ECO:0000259" key="2">
    <source>
        <dbReference type="Pfam" id="PF03446"/>
    </source>
</evidence>
<evidence type="ECO:0000313" key="4">
    <source>
        <dbReference type="EMBL" id="KAF4226275.1"/>
    </source>
</evidence>
<dbReference type="Proteomes" id="UP000653565">
    <property type="component" value="Unassembled WGS sequence"/>
</dbReference>
<dbReference type="PANTHER" id="PTHR43580">
    <property type="entry name" value="OXIDOREDUCTASE GLYR1-RELATED"/>
    <property type="match status" value="1"/>
</dbReference>
<protein>
    <recommendedName>
        <fullName evidence="6">Oxidoreductase</fullName>
    </recommendedName>
</protein>
<dbReference type="GO" id="GO:0003677">
    <property type="term" value="F:DNA binding"/>
    <property type="evidence" value="ECO:0007669"/>
    <property type="project" value="TreeGrafter"/>
</dbReference>
<dbReference type="Gene3D" id="3.40.50.720">
    <property type="entry name" value="NAD(P)-binding Rossmann-like Domain"/>
    <property type="match status" value="1"/>
</dbReference>
<dbReference type="PANTHER" id="PTHR43580:SF2">
    <property type="entry name" value="CYTOKINE-LIKE NUCLEAR FACTOR N-PAC"/>
    <property type="match status" value="1"/>
</dbReference>
<dbReference type="InterPro" id="IPR048666">
    <property type="entry name" value="RedAm-like_C"/>
</dbReference>
<accession>A0A8H4M263</accession>
<dbReference type="EMBL" id="JAAAPX010000257">
    <property type="protein sequence ID" value="KAF4226275.1"/>
    <property type="molecule type" value="Genomic_DNA"/>
</dbReference>
<dbReference type="InterPro" id="IPR015815">
    <property type="entry name" value="HIBADH-related"/>
</dbReference>
<name>A0A8H4M263_9EURO</name>
<dbReference type="SUPFAM" id="SSF51735">
    <property type="entry name" value="NAD(P)-binding Rossmann-fold domains"/>
    <property type="match status" value="1"/>
</dbReference>
<dbReference type="InterPro" id="IPR013328">
    <property type="entry name" value="6PGD_dom2"/>
</dbReference>
<dbReference type="Pfam" id="PF21761">
    <property type="entry name" value="RedAm-like_C"/>
    <property type="match status" value="1"/>
</dbReference>
<keyword evidence="1" id="KW-0560">Oxidoreductase</keyword>
<dbReference type="InterPro" id="IPR006115">
    <property type="entry name" value="6PGDH_NADP-bd"/>
</dbReference>
<dbReference type="Pfam" id="PF03446">
    <property type="entry name" value="NAD_binding_2"/>
    <property type="match status" value="1"/>
</dbReference>